<dbReference type="EMBL" id="AVOT02006022">
    <property type="protein sequence ID" value="MBW0480567.1"/>
    <property type="molecule type" value="Genomic_DNA"/>
</dbReference>
<feature type="compositionally biased region" description="Basic and acidic residues" evidence="1">
    <location>
        <begin position="58"/>
        <end position="77"/>
    </location>
</feature>
<dbReference type="Proteomes" id="UP000765509">
    <property type="component" value="Unassembled WGS sequence"/>
</dbReference>
<organism evidence="2 3">
    <name type="scientific">Austropuccinia psidii MF-1</name>
    <dbReference type="NCBI Taxonomy" id="1389203"/>
    <lineage>
        <taxon>Eukaryota</taxon>
        <taxon>Fungi</taxon>
        <taxon>Dikarya</taxon>
        <taxon>Basidiomycota</taxon>
        <taxon>Pucciniomycotina</taxon>
        <taxon>Pucciniomycetes</taxon>
        <taxon>Pucciniales</taxon>
        <taxon>Sphaerophragmiaceae</taxon>
        <taxon>Austropuccinia</taxon>
    </lineage>
</organism>
<dbReference type="AlphaFoldDB" id="A0A9Q3GV67"/>
<evidence type="ECO:0000313" key="3">
    <source>
        <dbReference type="Proteomes" id="UP000765509"/>
    </source>
</evidence>
<evidence type="ECO:0000313" key="2">
    <source>
        <dbReference type="EMBL" id="MBW0480567.1"/>
    </source>
</evidence>
<proteinExistence type="predicted"/>
<protein>
    <submittedName>
        <fullName evidence="2">Uncharacterized protein</fullName>
    </submittedName>
</protein>
<feature type="region of interest" description="Disordered" evidence="1">
    <location>
        <begin position="40"/>
        <end position="83"/>
    </location>
</feature>
<gene>
    <name evidence="2" type="ORF">O181_020282</name>
</gene>
<feature type="region of interest" description="Disordered" evidence="1">
    <location>
        <begin position="100"/>
        <end position="126"/>
    </location>
</feature>
<comment type="caution">
    <text evidence="2">The sequence shown here is derived from an EMBL/GenBank/DDBJ whole genome shotgun (WGS) entry which is preliminary data.</text>
</comment>
<accession>A0A9Q3GV67</accession>
<sequence>MSCMADDELHSSSPLVNKENLNGCHDSYAYKPRMVYASSSREKIVDEKMSSTQSETNGDPRRDDFRAHGEGTREKSLFTHPQIPLSQSMLNHAAMKQKRKKAFKAHNMAKGVSQKAKKKMDESETS</sequence>
<name>A0A9Q3GV67_9BASI</name>
<reference evidence="2" key="1">
    <citation type="submission" date="2021-03" db="EMBL/GenBank/DDBJ databases">
        <title>Draft genome sequence of rust myrtle Austropuccinia psidii MF-1, a brazilian biotype.</title>
        <authorList>
            <person name="Quecine M.C."/>
            <person name="Pachon D.M.R."/>
            <person name="Bonatelli M.L."/>
            <person name="Correr F.H."/>
            <person name="Franceschini L.M."/>
            <person name="Leite T.F."/>
            <person name="Margarido G.R.A."/>
            <person name="Almeida C.A."/>
            <person name="Ferrarezi J.A."/>
            <person name="Labate C.A."/>
        </authorList>
    </citation>
    <scope>NUCLEOTIDE SEQUENCE</scope>
    <source>
        <strain evidence="2">MF-1</strain>
    </source>
</reference>
<keyword evidence="3" id="KW-1185">Reference proteome</keyword>
<feature type="compositionally biased region" description="Basic and acidic residues" evidence="1">
    <location>
        <begin position="40"/>
        <end position="49"/>
    </location>
</feature>
<feature type="region of interest" description="Disordered" evidence="1">
    <location>
        <begin position="1"/>
        <end position="24"/>
    </location>
</feature>
<evidence type="ECO:0000256" key="1">
    <source>
        <dbReference type="SAM" id="MobiDB-lite"/>
    </source>
</evidence>